<organism evidence="4">
    <name type="scientific">Selaginella moellendorffii</name>
    <name type="common">Spikemoss</name>
    <dbReference type="NCBI Taxonomy" id="88036"/>
    <lineage>
        <taxon>Eukaryota</taxon>
        <taxon>Viridiplantae</taxon>
        <taxon>Streptophyta</taxon>
        <taxon>Embryophyta</taxon>
        <taxon>Tracheophyta</taxon>
        <taxon>Lycopodiopsida</taxon>
        <taxon>Selaginellales</taxon>
        <taxon>Selaginellaceae</taxon>
        <taxon>Selaginella</taxon>
    </lineage>
</organism>
<reference evidence="3 4" key="1">
    <citation type="journal article" date="2011" name="Science">
        <title>The Selaginella genome identifies genetic changes associated with the evolution of vascular plants.</title>
        <authorList>
            <person name="Banks J.A."/>
            <person name="Nishiyama T."/>
            <person name="Hasebe M."/>
            <person name="Bowman J.L."/>
            <person name="Gribskov M."/>
            <person name="dePamphilis C."/>
            <person name="Albert V.A."/>
            <person name="Aono N."/>
            <person name="Aoyama T."/>
            <person name="Ambrose B.A."/>
            <person name="Ashton N.W."/>
            <person name="Axtell M.J."/>
            <person name="Barker E."/>
            <person name="Barker M.S."/>
            <person name="Bennetzen J.L."/>
            <person name="Bonawitz N.D."/>
            <person name="Chapple C."/>
            <person name="Cheng C."/>
            <person name="Correa L.G."/>
            <person name="Dacre M."/>
            <person name="DeBarry J."/>
            <person name="Dreyer I."/>
            <person name="Elias M."/>
            <person name="Engstrom E.M."/>
            <person name="Estelle M."/>
            <person name="Feng L."/>
            <person name="Finet C."/>
            <person name="Floyd S.K."/>
            <person name="Frommer W.B."/>
            <person name="Fujita T."/>
            <person name="Gramzow L."/>
            <person name="Gutensohn M."/>
            <person name="Harholt J."/>
            <person name="Hattori M."/>
            <person name="Heyl A."/>
            <person name="Hirai T."/>
            <person name="Hiwatashi Y."/>
            <person name="Ishikawa M."/>
            <person name="Iwata M."/>
            <person name="Karol K.G."/>
            <person name="Koehler B."/>
            <person name="Kolukisaoglu U."/>
            <person name="Kubo M."/>
            <person name="Kurata T."/>
            <person name="Lalonde S."/>
            <person name="Li K."/>
            <person name="Li Y."/>
            <person name="Litt A."/>
            <person name="Lyons E."/>
            <person name="Manning G."/>
            <person name="Maruyama T."/>
            <person name="Michael T.P."/>
            <person name="Mikami K."/>
            <person name="Miyazaki S."/>
            <person name="Morinaga S."/>
            <person name="Murata T."/>
            <person name="Mueller-Roeber B."/>
            <person name="Nelson D.R."/>
            <person name="Obara M."/>
            <person name="Oguri Y."/>
            <person name="Olmstead R.G."/>
            <person name="Onodera N."/>
            <person name="Petersen B.L."/>
            <person name="Pils B."/>
            <person name="Prigge M."/>
            <person name="Rensing S.A."/>
            <person name="Riano-Pachon D.M."/>
            <person name="Roberts A.W."/>
            <person name="Sato Y."/>
            <person name="Scheller H.V."/>
            <person name="Schulz B."/>
            <person name="Schulz C."/>
            <person name="Shakirov E.V."/>
            <person name="Shibagaki N."/>
            <person name="Shinohara N."/>
            <person name="Shippen D.E."/>
            <person name="Soerensen I."/>
            <person name="Sotooka R."/>
            <person name="Sugimoto N."/>
            <person name="Sugita M."/>
            <person name="Sumikawa N."/>
            <person name="Tanurdzic M."/>
            <person name="Theissen G."/>
            <person name="Ulvskov P."/>
            <person name="Wakazuki S."/>
            <person name="Weng J.K."/>
            <person name="Willats W.W."/>
            <person name="Wipf D."/>
            <person name="Wolf P.G."/>
            <person name="Yang L."/>
            <person name="Zimmer A.D."/>
            <person name="Zhu Q."/>
            <person name="Mitros T."/>
            <person name="Hellsten U."/>
            <person name="Loque D."/>
            <person name="Otillar R."/>
            <person name="Salamov A."/>
            <person name="Schmutz J."/>
            <person name="Shapiro H."/>
            <person name="Lindquist E."/>
            <person name="Lucas S."/>
            <person name="Rokhsar D."/>
            <person name="Grigoriev I.V."/>
        </authorList>
    </citation>
    <scope>NUCLEOTIDE SEQUENCE [LARGE SCALE GENOMIC DNA]</scope>
</reference>
<gene>
    <name evidence="3" type="ORF">SELMODRAFT_89857</name>
</gene>
<dbReference type="Gramene" id="EFJ30661">
    <property type="protein sequence ID" value="EFJ30661"/>
    <property type="gene ID" value="SELMODRAFT_89857"/>
</dbReference>
<protein>
    <recommendedName>
        <fullName evidence="2">Methyltransferase type 11 domain-containing protein</fullName>
    </recommendedName>
</protein>
<dbReference type="InterPro" id="IPR029063">
    <property type="entry name" value="SAM-dependent_MTases_sf"/>
</dbReference>
<proteinExistence type="predicted"/>
<dbReference type="EMBL" id="GL377575">
    <property type="protein sequence ID" value="EFJ30661.1"/>
    <property type="molecule type" value="Genomic_DNA"/>
</dbReference>
<accession>D8RAP8</accession>
<dbReference type="InterPro" id="IPR013216">
    <property type="entry name" value="Methyltransf_11"/>
</dbReference>
<keyword evidence="1" id="KW-0732">Signal</keyword>
<name>D8RAP8_SELML</name>
<evidence type="ECO:0000256" key="1">
    <source>
        <dbReference type="SAM" id="SignalP"/>
    </source>
</evidence>
<dbReference type="PANTHER" id="PTHR43591:SF99">
    <property type="entry name" value="OS06G0646000 PROTEIN"/>
    <property type="match status" value="1"/>
</dbReference>
<evidence type="ECO:0000313" key="3">
    <source>
        <dbReference type="EMBL" id="EFJ30661.1"/>
    </source>
</evidence>
<dbReference type="Pfam" id="PF08241">
    <property type="entry name" value="Methyltransf_11"/>
    <property type="match status" value="1"/>
</dbReference>
<dbReference type="CDD" id="cd02440">
    <property type="entry name" value="AdoMet_MTases"/>
    <property type="match status" value="1"/>
</dbReference>
<feature type="chain" id="PRO_5003121653" description="Methyltransferase type 11 domain-containing protein" evidence="1">
    <location>
        <begin position="24"/>
        <end position="315"/>
    </location>
</feature>
<dbReference type="SUPFAM" id="SSF53335">
    <property type="entry name" value="S-adenosyl-L-methionine-dependent methyltransferases"/>
    <property type="match status" value="1"/>
</dbReference>
<dbReference type="HOGENOM" id="CLU_047070_0_0_1"/>
<dbReference type="Gene3D" id="3.40.50.150">
    <property type="entry name" value="Vaccinia Virus protein VP39"/>
    <property type="match status" value="1"/>
</dbReference>
<dbReference type="STRING" id="88036.D8RAP8"/>
<dbReference type="Proteomes" id="UP000001514">
    <property type="component" value="Unassembled WGS sequence"/>
</dbReference>
<keyword evidence="4" id="KW-1185">Reference proteome</keyword>
<evidence type="ECO:0000313" key="4">
    <source>
        <dbReference type="Proteomes" id="UP000001514"/>
    </source>
</evidence>
<feature type="domain" description="Methyltransferase type 11" evidence="2">
    <location>
        <begin position="143"/>
        <end position="243"/>
    </location>
</feature>
<dbReference type="AlphaFoldDB" id="D8RAP8"/>
<evidence type="ECO:0000259" key="2">
    <source>
        <dbReference type="Pfam" id="PF08241"/>
    </source>
</evidence>
<dbReference type="PANTHER" id="PTHR43591">
    <property type="entry name" value="METHYLTRANSFERASE"/>
    <property type="match status" value="1"/>
</dbReference>
<sequence length="315" mass="35361">MRSLESTQFILFLAFLSFQTTSPRNLACPTCLEPLSRHGPQGFNRAAIAKSILRCQTCSKDFPSDGTFIDLTLGANRSTWQETLPIGVRLFRTKWISLIYEENWRKSFEKFGFPGPDREVELAETFLQTAVDPSRPDEENLLVDISCGTGLHSRRFAKSATFTAVVAADFSEAMLIQCHALLNEKQSPWNEKVVLVRADASRLPFASGSISAVYSGAALHCWESPSIAIAEICRVLRPGGVLVATTFLPRWKSKLQTTQKFMRLIFGTKIFFFEDELDELFETSGLVSYQKIKIDSYIMVCARKKQVPASNYGVK</sequence>
<dbReference type="InParanoid" id="D8RAP8"/>
<dbReference type="KEGG" id="smo:SELMODRAFT_89857"/>
<dbReference type="GO" id="GO:0008757">
    <property type="term" value="F:S-adenosylmethionine-dependent methyltransferase activity"/>
    <property type="evidence" value="ECO:0007669"/>
    <property type="project" value="InterPro"/>
</dbReference>
<dbReference type="GO" id="GO:0008168">
    <property type="term" value="F:methyltransferase activity"/>
    <property type="evidence" value="ECO:0000318"/>
    <property type="project" value="GO_Central"/>
</dbReference>
<dbReference type="eggNOG" id="ENOG502QPQG">
    <property type="taxonomic scope" value="Eukaryota"/>
</dbReference>
<feature type="signal peptide" evidence="1">
    <location>
        <begin position="1"/>
        <end position="23"/>
    </location>
</feature>
<dbReference type="OMA" id="MINIYAQ"/>